<dbReference type="InterPro" id="IPR027543">
    <property type="entry name" value="Lon_bac"/>
</dbReference>
<dbReference type="CDD" id="cd19500">
    <property type="entry name" value="RecA-like_Lon"/>
    <property type="match status" value="1"/>
</dbReference>
<keyword evidence="6 15" id="KW-0720">Serine protease</keyword>
<dbReference type="GO" id="GO:0043565">
    <property type="term" value="F:sequence-specific DNA binding"/>
    <property type="evidence" value="ECO:0007669"/>
    <property type="project" value="UniProtKB-UniRule"/>
</dbReference>
<dbReference type="InterPro" id="IPR046336">
    <property type="entry name" value="Lon_prtase_N_sf"/>
</dbReference>
<feature type="active site" evidence="15 17">
    <location>
        <position position="686"/>
    </location>
</feature>
<evidence type="ECO:0000256" key="4">
    <source>
        <dbReference type="ARBA" id="ARBA00022741"/>
    </source>
</evidence>
<evidence type="ECO:0000256" key="7">
    <source>
        <dbReference type="ARBA" id="ARBA00022840"/>
    </source>
</evidence>
<evidence type="ECO:0000256" key="16">
    <source>
        <dbReference type="PIRNR" id="PIRNR001174"/>
    </source>
</evidence>
<comment type="function">
    <text evidence="11 15">ATP-dependent serine protease that mediates the selective degradation of mutant and abnormal proteins as well as certain short-lived regulatory proteins. Required for cellular homeostasis and for survival from DNA damage and developmental changes induced by stress. Degrades polypeptides processively to yield small peptide fragments that are 5 to 10 amino acids long. Binds to DNA in a double-stranded, site-specific manner.</text>
</comment>
<dbReference type="InterPro" id="IPR014721">
    <property type="entry name" value="Ribsml_uS5_D2-typ_fold_subgr"/>
</dbReference>
<proteinExistence type="evidence at transcript level"/>
<dbReference type="GO" id="GO:0004252">
    <property type="term" value="F:serine-type endopeptidase activity"/>
    <property type="evidence" value="ECO:0007669"/>
    <property type="project" value="UniProtKB-UniRule"/>
</dbReference>
<dbReference type="Pfam" id="PF02190">
    <property type="entry name" value="LON_substr_bdg"/>
    <property type="match status" value="1"/>
</dbReference>
<dbReference type="InterPro" id="IPR008268">
    <property type="entry name" value="Peptidase_S16_AS"/>
</dbReference>
<comment type="subunit">
    <text evidence="9 15 16">Homohexamer. Organized in a ring with a central cavity.</text>
</comment>
<dbReference type="Proteomes" id="UP000033624">
    <property type="component" value="Unassembled WGS sequence"/>
</dbReference>
<dbReference type="GO" id="GO:0034605">
    <property type="term" value="P:cellular response to heat"/>
    <property type="evidence" value="ECO:0007669"/>
    <property type="project" value="UniProtKB-UniRule"/>
</dbReference>
<dbReference type="Pfam" id="PF22667">
    <property type="entry name" value="Lon_lid"/>
    <property type="match status" value="1"/>
</dbReference>
<gene>
    <name evidence="15 23" type="primary">lon</name>
    <name evidence="23" type="ORF">TS59_0503</name>
</gene>
<evidence type="ECO:0000256" key="1">
    <source>
        <dbReference type="ARBA" id="ARBA00004496"/>
    </source>
</evidence>
<organism evidence="23 24">
    <name type="scientific">Mycoplasma mycoides subsp. mycoides</name>
    <dbReference type="NCBI Taxonomy" id="2103"/>
    <lineage>
        <taxon>Bacteria</taxon>
        <taxon>Bacillati</taxon>
        <taxon>Mycoplasmatota</taxon>
        <taxon>Mollicutes</taxon>
        <taxon>Mycoplasmataceae</taxon>
        <taxon>Mycoplasma</taxon>
    </lineage>
</organism>
<dbReference type="Gene3D" id="2.30.130.40">
    <property type="entry name" value="LON domain-like"/>
    <property type="match status" value="1"/>
</dbReference>
<dbReference type="Pfam" id="PF05362">
    <property type="entry name" value="Lon_C"/>
    <property type="match status" value="1"/>
</dbReference>
<keyword evidence="2 15" id="KW-0963">Cytoplasm</keyword>
<evidence type="ECO:0000259" key="22">
    <source>
        <dbReference type="PROSITE" id="PS51787"/>
    </source>
</evidence>
<dbReference type="InterPro" id="IPR003593">
    <property type="entry name" value="AAA+_ATPase"/>
</dbReference>
<dbReference type="Gene3D" id="3.30.230.10">
    <property type="match status" value="1"/>
</dbReference>
<dbReference type="InterPro" id="IPR027417">
    <property type="entry name" value="P-loop_NTPase"/>
</dbReference>
<dbReference type="GO" id="GO:0004176">
    <property type="term" value="F:ATP-dependent peptidase activity"/>
    <property type="evidence" value="ECO:0007669"/>
    <property type="project" value="UniProtKB-UniRule"/>
</dbReference>
<evidence type="ECO:0000256" key="20">
    <source>
        <dbReference type="RuleBase" id="RU000591"/>
    </source>
</evidence>
<dbReference type="Gene3D" id="3.40.50.300">
    <property type="entry name" value="P-loop containing nucleotide triphosphate hydrolases"/>
    <property type="match status" value="1"/>
</dbReference>
<keyword evidence="4 15" id="KW-0547">Nucleotide-binding</keyword>
<dbReference type="InterPro" id="IPR027065">
    <property type="entry name" value="Lon_Prtase"/>
</dbReference>
<dbReference type="GO" id="GO:0016887">
    <property type="term" value="F:ATP hydrolysis activity"/>
    <property type="evidence" value="ECO:0007669"/>
    <property type="project" value="UniProtKB-UniRule"/>
</dbReference>
<dbReference type="InterPro" id="IPR020568">
    <property type="entry name" value="Ribosomal_Su5_D2-typ_SF"/>
</dbReference>
<dbReference type="InterPro" id="IPR015947">
    <property type="entry name" value="PUA-like_sf"/>
</dbReference>
<comment type="caution">
    <text evidence="23">The sequence shown here is derived from an EMBL/GenBank/DDBJ whole genome shotgun (WGS) entry which is preliminary data.</text>
</comment>
<evidence type="ECO:0000313" key="23">
    <source>
        <dbReference type="EMBL" id="KJQ46120.1"/>
    </source>
</evidence>
<evidence type="ECO:0000256" key="14">
    <source>
        <dbReference type="ARBA" id="ARBA00082722"/>
    </source>
</evidence>
<keyword evidence="5 15" id="KW-0378">Hydrolase</keyword>
<evidence type="ECO:0000256" key="12">
    <source>
        <dbReference type="ARBA" id="ARBA00066743"/>
    </source>
</evidence>
<evidence type="ECO:0000256" key="17">
    <source>
        <dbReference type="PIRSR" id="PIRSR001174-1"/>
    </source>
</evidence>
<dbReference type="InterPro" id="IPR003959">
    <property type="entry name" value="ATPase_AAA_core"/>
</dbReference>
<dbReference type="PIRSF" id="PIRSF001174">
    <property type="entry name" value="Lon_proteas"/>
    <property type="match status" value="1"/>
</dbReference>
<dbReference type="SUPFAM" id="SSF88697">
    <property type="entry name" value="PUA domain-like"/>
    <property type="match status" value="1"/>
</dbReference>
<evidence type="ECO:0000313" key="24">
    <source>
        <dbReference type="Proteomes" id="UP000033624"/>
    </source>
</evidence>
<name>A0AAE2EI38_MYCMY</name>
<dbReference type="SUPFAM" id="SSF54211">
    <property type="entry name" value="Ribosomal protein S5 domain 2-like"/>
    <property type="match status" value="1"/>
</dbReference>
<evidence type="ECO:0000256" key="8">
    <source>
        <dbReference type="ARBA" id="ARBA00023016"/>
    </source>
</evidence>
<dbReference type="InterPro" id="IPR054594">
    <property type="entry name" value="Lon_lid"/>
</dbReference>
<evidence type="ECO:0000256" key="11">
    <source>
        <dbReference type="ARBA" id="ARBA00053875"/>
    </source>
</evidence>
<reference evidence="23 24" key="1">
    <citation type="submission" date="2015-02" db="EMBL/GenBank/DDBJ databases">
        <title>Mycoplasma mycoides subsp. mycoides strain:B237 Genome sequencing.</title>
        <authorList>
            <person name="Fischer A."/>
            <person name="Santana-Cruz I."/>
            <person name="Schieck E."/>
            <person name="Gourle H."/>
            <person name="Lambert M."/>
            <person name="Nadendla S."/>
            <person name="Miller R.A."/>
            <person name="Weber J."/>
            <person name="Bongcam-Rudloff E."/>
            <person name="Vashee S."/>
            <person name="Frey J."/>
            <person name="Jores J."/>
        </authorList>
    </citation>
    <scope>NUCLEOTIDE SEQUENCE [LARGE SCALE GENOMIC DNA]</scope>
    <source>
        <strain evidence="23 24">B237</strain>
    </source>
</reference>
<evidence type="ECO:0000256" key="9">
    <source>
        <dbReference type="ARBA" id="ARBA00026070"/>
    </source>
</evidence>
<evidence type="ECO:0000256" key="13">
    <source>
        <dbReference type="ARBA" id="ARBA00071934"/>
    </source>
</evidence>
<dbReference type="InterPro" id="IPR008269">
    <property type="entry name" value="Lon_proteolytic"/>
</dbReference>
<evidence type="ECO:0000256" key="19">
    <source>
        <dbReference type="PROSITE-ProRule" id="PRU01122"/>
    </source>
</evidence>
<dbReference type="PROSITE" id="PS51787">
    <property type="entry name" value="LON_N"/>
    <property type="match status" value="1"/>
</dbReference>
<evidence type="ECO:0000259" key="21">
    <source>
        <dbReference type="PROSITE" id="PS51786"/>
    </source>
</evidence>
<feature type="binding site" evidence="15 18">
    <location>
        <begin position="363"/>
        <end position="370"/>
    </location>
    <ligand>
        <name>ATP</name>
        <dbReference type="ChEBI" id="CHEBI:30616"/>
    </ligand>
</feature>
<keyword evidence="8 15" id="KW-0346">Stress response</keyword>
<dbReference type="InterPro" id="IPR003111">
    <property type="entry name" value="Lon_prtase_N"/>
</dbReference>
<dbReference type="SMART" id="SM00382">
    <property type="entry name" value="AAA"/>
    <property type="match status" value="1"/>
</dbReference>
<feature type="domain" description="Lon N-terminal" evidence="22">
    <location>
        <begin position="6"/>
        <end position="200"/>
    </location>
</feature>
<dbReference type="PRINTS" id="PR00830">
    <property type="entry name" value="ENDOLAPTASE"/>
</dbReference>
<dbReference type="NCBIfam" id="TIGR00763">
    <property type="entry name" value="lon"/>
    <property type="match status" value="1"/>
</dbReference>
<dbReference type="SMART" id="SM00464">
    <property type="entry name" value="LON"/>
    <property type="match status" value="1"/>
</dbReference>
<comment type="catalytic activity">
    <reaction evidence="10 15 16 19">
        <text>Hydrolysis of proteins in presence of ATP.</text>
        <dbReference type="EC" id="3.4.21.53"/>
    </reaction>
</comment>
<evidence type="ECO:0000256" key="10">
    <source>
        <dbReference type="ARBA" id="ARBA00050665"/>
    </source>
</evidence>
<sequence>MKTIKLPVVVTRGIFILPSTSKTIEFGRVKSKNALDASADLYNNQIVVVSQESPLEEEPNLEHLFYLGTVADLSVKKVWKDGTISVELNYNQKIKIDEFVEEDNIIYAIGSVFEDKLPKTDAQKTKIKEALEELQEKHSFNTSELLLVFNENDFNKLNSLIYQIIDKMPLVSLNTKLLLIQSTSILEKLELLKELIINRPKSTIKLNNNLNNNSTVDSEINKKLKDKMDKQQKEYYLREKMRIIKEELDDENSDASQLDKYKKRLEEEPFPESVKEKILSSIKRIETMQPGSAEVNVERNYVDWMMSIPWWEQSEDIDDLKYAQEILEKHHFGLKKVKERIIEYLAVKQKTKSLKGPIITFVGPPGVGKTSLARSIAEALGKKFVKVSLGGVKDESEIRGHRKTYVGSMPGRIIQALKRAKVKNPLFLLDEIDKMASDNRGDPASAMLEVLDPEQNKEFSDHYIEEPYDLSTVMFIATANYIENIPEALYDRMEIINLSSYTEIEKMHIAKDYLTKKILEEDQLTEDELRFTDEAYDEIIKYYTREAGVRQLERHLATIARKFIVKLLNGEITNLVVTREVVVQYLGKHIFEHTSKEEESQVGVVTGLAYTQFGGDILPIEVSTYNGKGNLTLTGKLGEVMKESATIALTYVKANHEKFGISKDKFDDIDIHIHVPEGAVPKDGPSAGITLTTALISALSKQPVSKDFGMTGEITLRGNVLPIGGLREKSISAARSGLKHILIPSKNVKDIEDVPQEVQDVLKITPVSKYEDVYEIIFKNNNQ</sequence>
<dbReference type="GO" id="GO:0006515">
    <property type="term" value="P:protein quality control for misfolded or incompletely synthesized proteins"/>
    <property type="evidence" value="ECO:0007669"/>
    <property type="project" value="UniProtKB-UniRule"/>
</dbReference>
<accession>A0AAE2EI38</accession>
<protein>
    <recommendedName>
        <fullName evidence="13 15">Lon protease</fullName>
        <ecNumber evidence="12 15">3.4.21.53</ecNumber>
    </recommendedName>
    <alternativeName>
        <fullName evidence="14 15">ATP-dependent protease La</fullName>
    </alternativeName>
</protein>
<evidence type="ECO:0000256" key="3">
    <source>
        <dbReference type="ARBA" id="ARBA00022670"/>
    </source>
</evidence>
<dbReference type="SUPFAM" id="SSF52540">
    <property type="entry name" value="P-loop containing nucleoside triphosphate hydrolases"/>
    <property type="match status" value="1"/>
</dbReference>
<dbReference type="PANTHER" id="PTHR10046">
    <property type="entry name" value="ATP DEPENDENT LON PROTEASE FAMILY MEMBER"/>
    <property type="match status" value="1"/>
</dbReference>
<dbReference type="RefSeq" id="WP_015545289.1">
    <property type="nucleotide sequence ID" value="NZ_CP010267.1"/>
</dbReference>
<dbReference type="GO" id="GO:0005524">
    <property type="term" value="F:ATP binding"/>
    <property type="evidence" value="ECO:0007669"/>
    <property type="project" value="UniProtKB-UniRule"/>
</dbReference>
<dbReference type="GO" id="GO:0005737">
    <property type="term" value="C:cytoplasm"/>
    <property type="evidence" value="ECO:0007669"/>
    <property type="project" value="UniProtKB-SubCell"/>
</dbReference>
<dbReference type="AlphaFoldDB" id="A0AAE2EI38"/>
<keyword evidence="3 15" id="KW-0645">Protease</keyword>
<evidence type="ECO:0000256" key="18">
    <source>
        <dbReference type="PIRSR" id="PIRSR001174-2"/>
    </source>
</evidence>
<dbReference type="PROSITE" id="PS01046">
    <property type="entry name" value="LON_SER"/>
    <property type="match status" value="1"/>
</dbReference>
<feature type="domain" description="Lon proteolytic" evidence="21">
    <location>
        <begin position="599"/>
        <end position="780"/>
    </location>
</feature>
<evidence type="ECO:0000256" key="2">
    <source>
        <dbReference type="ARBA" id="ARBA00022490"/>
    </source>
</evidence>
<dbReference type="Pfam" id="PF00004">
    <property type="entry name" value="AAA"/>
    <property type="match status" value="1"/>
</dbReference>
<dbReference type="HAMAP" id="MF_01973">
    <property type="entry name" value="lon_bact"/>
    <property type="match status" value="1"/>
</dbReference>
<dbReference type="EMBL" id="LAEW01000001">
    <property type="protein sequence ID" value="KJQ46120.1"/>
    <property type="molecule type" value="Genomic_DNA"/>
</dbReference>
<evidence type="ECO:0000256" key="5">
    <source>
        <dbReference type="ARBA" id="ARBA00022801"/>
    </source>
</evidence>
<comment type="subcellular location">
    <subcellularLocation>
        <location evidence="1 15 16">Cytoplasm</location>
    </subcellularLocation>
</comment>
<keyword evidence="7 15" id="KW-0067">ATP-binding</keyword>
<dbReference type="Gene3D" id="1.20.5.5270">
    <property type="match status" value="1"/>
</dbReference>
<dbReference type="InterPro" id="IPR004815">
    <property type="entry name" value="Lon_bac/euk-typ"/>
</dbReference>
<dbReference type="EC" id="3.4.21.53" evidence="12 15"/>
<dbReference type="KEGG" id="mmyi:mycmycITA_00494"/>
<dbReference type="FunFam" id="3.40.50.300:FF:000021">
    <property type="entry name" value="Lon protease homolog"/>
    <property type="match status" value="1"/>
</dbReference>
<comment type="induction">
    <text evidence="15">By heat shock.</text>
</comment>
<comment type="similarity">
    <text evidence="15 16 19 20">Belongs to the peptidase S16 family.</text>
</comment>
<dbReference type="PROSITE" id="PS51786">
    <property type="entry name" value="LON_PROTEOLYTIC"/>
    <property type="match status" value="1"/>
</dbReference>
<dbReference type="Gene3D" id="1.10.8.60">
    <property type="match status" value="1"/>
</dbReference>
<feature type="active site" evidence="15 17">
    <location>
        <position position="729"/>
    </location>
</feature>
<evidence type="ECO:0000256" key="6">
    <source>
        <dbReference type="ARBA" id="ARBA00022825"/>
    </source>
</evidence>
<dbReference type="Gene3D" id="1.20.58.1480">
    <property type="match status" value="1"/>
</dbReference>
<evidence type="ECO:0000256" key="15">
    <source>
        <dbReference type="HAMAP-Rule" id="MF_01973"/>
    </source>
</evidence>